<proteinExistence type="predicted"/>
<evidence type="ECO:0000313" key="2">
    <source>
        <dbReference type="Proteomes" id="UP001597182"/>
    </source>
</evidence>
<sequence length="70" mass="7811">MADDPRFELRKAGDEYKAVRTSLAQVRAAIEPVIVEALRAGVPQKDVVELSGFTRETIRTMARNNGIEPR</sequence>
<gene>
    <name evidence="1" type="ORF">ACFQ34_17805</name>
</gene>
<dbReference type="EMBL" id="JBHTMB010000145">
    <property type="protein sequence ID" value="MFD1235147.1"/>
    <property type="molecule type" value="Genomic_DNA"/>
</dbReference>
<reference evidence="2" key="1">
    <citation type="journal article" date="2019" name="Int. J. Syst. Evol. Microbiol.">
        <title>The Global Catalogue of Microorganisms (GCM) 10K type strain sequencing project: providing services to taxonomists for standard genome sequencing and annotation.</title>
        <authorList>
            <consortium name="The Broad Institute Genomics Platform"/>
            <consortium name="The Broad Institute Genome Sequencing Center for Infectious Disease"/>
            <person name="Wu L."/>
            <person name="Ma J."/>
        </authorList>
    </citation>
    <scope>NUCLEOTIDE SEQUENCE [LARGE SCALE GENOMIC DNA]</scope>
    <source>
        <strain evidence="2">CCUG 49018</strain>
    </source>
</reference>
<keyword evidence="2" id="KW-1185">Reference proteome</keyword>
<protein>
    <submittedName>
        <fullName evidence="1">Uncharacterized protein</fullName>
    </submittedName>
</protein>
<comment type="caution">
    <text evidence="1">The sequence shown here is derived from an EMBL/GenBank/DDBJ whole genome shotgun (WGS) entry which is preliminary data.</text>
</comment>
<name>A0ABW3VJ11_9PSEU</name>
<dbReference type="Proteomes" id="UP001597182">
    <property type="component" value="Unassembled WGS sequence"/>
</dbReference>
<organism evidence="1 2">
    <name type="scientific">Pseudonocardia benzenivorans</name>
    <dbReference type="NCBI Taxonomy" id="228005"/>
    <lineage>
        <taxon>Bacteria</taxon>
        <taxon>Bacillati</taxon>
        <taxon>Actinomycetota</taxon>
        <taxon>Actinomycetes</taxon>
        <taxon>Pseudonocardiales</taxon>
        <taxon>Pseudonocardiaceae</taxon>
        <taxon>Pseudonocardia</taxon>
    </lineage>
</organism>
<evidence type="ECO:0000313" key="1">
    <source>
        <dbReference type="EMBL" id="MFD1235147.1"/>
    </source>
</evidence>
<dbReference type="RefSeq" id="WP_379653019.1">
    <property type="nucleotide sequence ID" value="NZ_JBHTMB010000145.1"/>
</dbReference>
<accession>A0ABW3VJ11</accession>